<keyword evidence="15" id="KW-0534">Nitrate assimilation</keyword>
<evidence type="ECO:0000256" key="10">
    <source>
        <dbReference type="ARBA" id="ARBA00022723"/>
    </source>
</evidence>
<keyword evidence="8" id="KW-0004">4Fe-4S</keyword>
<dbReference type="GO" id="GO:0043546">
    <property type="term" value="F:molybdopterin cofactor binding"/>
    <property type="evidence" value="ECO:0007669"/>
    <property type="project" value="InterPro"/>
</dbReference>
<evidence type="ECO:0000256" key="17">
    <source>
        <dbReference type="ARBA" id="ARBA00048294"/>
    </source>
</evidence>
<dbReference type="GO" id="GO:0046872">
    <property type="term" value="F:metal ion binding"/>
    <property type="evidence" value="ECO:0007669"/>
    <property type="project" value="UniProtKB-KW"/>
</dbReference>
<keyword evidence="9" id="KW-0500">Molybdenum</keyword>
<dbReference type="Gene3D" id="3.40.50.12440">
    <property type="match status" value="1"/>
</dbReference>
<dbReference type="CDD" id="cd02776">
    <property type="entry name" value="MopB_CT_Nitrate-R-NarG-like"/>
    <property type="match status" value="1"/>
</dbReference>
<comment type="similarity">
    <text evidence="4">Belongs to the prokaryotic molybdopterin-containing oxidoreductase family.</text>
</comment>
<dbReference type="Proteomes" id="UP000235616">
    <property type="component" value="Unassembled WGS sequence"/>
</dbReference>
<dbReference type="GO" id="GO:0005886">
    <property type="term" value="C:plasma membrane"/>
    <property type="evidence" value="ECO:0007669"/>
    <property type="project" value="UniProtKB-SubCell"/>
</dbReference>
<dbReference type="PROSITE" id="PS00932">
    <property type="entry name" value="MOLYBDOPTERIN_PROK_3"/>
    <property type="match status" value="1"/>
</dbReference>
<dbReference type="OrthoDB" id="9759518at2"/>
<dbReference type="EMBL" id="PNYA01000001">
    <property type="protein sequence ID" value="PMS23625.1"/>
    <property type="molecule type" value="Genomic_DNA"/>
</dbReference>
<dbReference type="PANTHER" id="PTHR43105">
    <property type="entry name" value="RESPIRATORY NITRATE REDUCTASE"/>
    <property type="match status" value="1"/>
</dbReference>
<evidence type="ECO:0000256" key="9">
    <source>
        <dbReference type="ARBA" id="ARBA00022505"/>
    </source>
</evidence>
<dbReference type="InterPro" id="IPR006655">
    <property type="entry name" value="Mopterin_OxRdtase_prok_CS"/>
</dbReference>
<keyword evidence="20" id="KW-1185">Reference proteome</keyword>
<keyword evidence="16" id="KW-0472">Membrane</keyword>
<comment type="cofactor">
    <cofactor evidence="1">
        <name>Mo-bis(molybdopterin guanine dinucleotide)</name>
        <dbReference type="ChEBI" id="CHEBI:60539"/>
    </cofactor>
</comment>
<evidence type="ECO:0000256" key="14">
    <source>
        <dbReference type="ARBA" id="ARBA00023014"/>
    </source>
</evidence>
<dbReference type="InterPro" id="IPR028189">
    <property type="entry name" value="Nitr_red_alph_N"/>
</dbReference>
<evidence type="ECO:0000256" key="12">
    <source>
        <dbReference type="ARBA" id="ARBA00023002"/>
    </source>
</evidence>
<gene>
    <name evidence="19" type="ORF">C0Z18_00055</name>
</gene>
<evidence type="ECO:0000256" key="15">
    <source>
        <dbReference type="ARBA" id="ARBA00023063"/>
    </source>
</evidence>
<evidence type="ECO:0000313" key="20">
    <source>
        <dbReference type="Proteomes" id="UP000235616"/>
    </source>
</evidence>
<protein>
    <recommendedName>
        <fullName evidence="5">nitrate reductase (quinone)</fullName>
        <ecNumber evidence="5">1.7.5.1</ecNumber>
    </recommendedName>
</protein>
<dbReference type="InterPro" id="IPR050123">
    <property type="entry name" value="Prok_molybdopt-oxidoreductase"/>
</dbReference>
<evidence type="ECO:0000256" key="13">
    <source>
        <dbReference type="ARBA" id="ARBA00023004"/>
    </source>
</evidence>
<sequence length="1265" mass="140776">MSHFLDRLIHFALPSERFSEGHGVTTGEDRKWEDAYRNRWSHDKIVRSTHGVNCTGSCSWKIYVKGGIVTWETQQTDYPRTRWDMPNHEPRGCARGASYSWYLYSANRVKYPMVRGRLLKRWRAALAVHADPVDAWASIVEDDAARRDYQQVRGMGGFVRSSWEEVNRLVAAANVYTIKRHGPDRIIGFSPIPAMSMVSYAAGSRYLSLIGGVCMSFYDWYCDLPPASPQVWGEQTDVPESADWYNSTFIIAWGSNVPQTRTPDAHFFTEVRYKGAKTVAITPDYSEVAKLADLWLHPKQGTDAALAMAMGHVVLTEFFFRTRSAYFDDYVRRYTDMPMLVVLQRHTLPDGRTTLVPGRYVRASDFEGQLGQTNNPEWKTVAFDRSGRVVLPNGSIGFRWGAEDRDDAGKWNLEEKEAQGGGATSLKLSVLEDGAQPHEIVDVAFPYFGGVHNPHFPANEQGGRINIARVPAARLTLAGENGAQEAYVATVFDLQAAQYGVDRGLGSGASSYDVDAAYTPAWAESITGVERSQIVALARQFAENADKTHGKSMVIIGAAMNHWYHADMNYRGVINLLMMCGCIGRSGGGWAHYVGQEKLRPQTGWTALAFALDWSRPSRQMNGTSFFYAHTDQWRYEKLSPGEIVSPLADAAKFGSSMIDYNVRAERMGWLPSAPQLKTNPLRLAAQAKAAGQGIGEYVAQGLTNGSLQMSCEDPDAPENWPRNMFVWRSNLLGSSGKGHEYFCKHLLGTSNGVQGKDLGPSDAKPSEVNWHDEAPEGKLDLLVTLDFRMSTTCLYSDIVLPTASWYEKNDLNTSDMHPFIHPLSAAVDPVWQARSDWEIYKGFAQAFSDVCGSHLGVEQDVVMTPLMHDTPAELAQPFDVREWHKGECALVPGKTAPQVTLVERDYPNLYKRFTALGPLMSKVGNGGKGIAWQTEAEVRQLGELNGFTEEAGVTNGMPRIVTDIDACEVILQLAPETNGHVAVKAWEALSKATGRDHTHLALPREDEKIRYRDVQAQPRKIISSPTWSGIESETVSYNAGYTNVYELIPWRTLTGRQQFYQDHPWMIAFGEGFSSYRPPVDMKATDLMNGAKPNGNTEIVLNFITPHQKWGIHSTYSDNLLMLTLNRGGPVVWLSEDDARRAGIEDNDWIELFNVNGAISARAVVSQRVNPGMVLMYHAQEKIINTPGSEITGVRGGIHNSVTRIVLKPTHMIGGYAQLSYGFNYYGTIGTNRDEFVVVRKMRRVDWLDESTAGSAVQTQGAGQ</sequence>
<dbReference type="InterPro" id="IPR009010">
    <property type="entry name" value="Asp_de-COase-like_dom_sf"/>
</dbReference>
<comment type="subcellular location">
    <subcellularLocation>
        <location evidence="3">Cell membrane</location>
        <topology evidence="3">Peripheral membrane protein</topology>
    </subcellularLocation>
</comment>
<dbReference type="InterPro" id="IPR006468">
    <property type="entry name" value="NarG"/>
</dbReference>
<dbReference type="InterPro" id="IPR006656">
    <property type="entry name" value="Mopterin_OxRdtase"/>
</dbReference>
<keyword evidence="6" id="KW-0813">Transport</keyword>
<dbReference type="NCBIfam" id="TIGR01580">
    <property type="entry name" value="narG"/>
    <property type="match status" value="1"/>
</dbReference>
<dbReference type="InterPro" id="IPR006963">
    <property type="entry name" value="Mopterin_OxRdtase_4Fe-4S_dom"/>
</dbReference>
<comment type="catalytic activity">
    <reaction evidence="17">
        <text>nitrate + a quinol = a quinone + nitrite + H2O</text>
        <dbReference type="Rhea" id="RHEA:56144"/>
        <dbReference type="ChEBI" id="CHEBI:15377"/>
        <dbReference type="ChEBI" id="CHEBI:16301"/>
        <dbReference type="ChEBI" id="CHEBI:17632"/>
        <dbReference type="ChEBI" id="CHEBI:24646"/>
        <dbReference type="ChEBI" id="CHEBI:132124"/>
        <dbReference type="EC" id="1.7.5.1"/>
    </reaction>
</comment>
<dbReference type="GO" id="GO:0051539">
    <property type="term" value="F:4 iron, 4 sulfur cluster binding"/>
    <property type="evidence" value="ECO:0007669"/>
    <property type="project" value="UniProtKB-KW"/>
</dbReference>
<evidence type="ECO:0000256" key="4">
    <source>
        <dbReference type="ARBA" id="ARBA00010312"/>
    </source>
</evidence>
<dbReference type="RefSeq" id="WP_102643335.1">
    <property type="nucleotide sequence ID" value="NZ_PNYA01000001.1"/>
</dbReference>
<evidence type="ECO:0000256" key="5">
    <source>
        <dbReference type="ARBA" id="ARBA00012500"/>
    </source>
</evidence>
<dbReference type="InterPro" id="IPR037943">
    <property type="entry name" value="MopB_CT_Nitrate-R-NarG-like"/>
</dbReference>
<dbReference type="GO" id="GO:0009325">
    <property type="term" value="C:nitrate reductase complex"/>
    <property type="evidence" value="ECO:0007669"/>
    <property type="project" value="InterPro"/>
</dbReference>
<dbReference type="CDD" id="cd02750">
    <property type="entry name" value="MopB_Nitrate-R-NarG-like"/>
    <property type="match status" value="1"/>
</dbReference>
<dbReference type="FunFam" id="3.40.50.12440:FF:000001">
    <property type="entry name" value="Nitrate reductase subunit alpha"/>
    <property type="match status" value="1"/>
</dbReference>
<evidence type="ECO:0000259" key="18">
    <source>
        <dbReference type="PROSITE" id="PS51669"/>
    </source>
</evidence>
<dbReference type="SMART" id="SM00926">
    <property type="entry name" value="Molybdop_Fe4S4"/>
    <property type="match status" value="1"/>
</dbReference>
<organism evidence="19 20">
    <name type="scientific">Trinickia dabaoshanensis</name>
    <dbReference type="NCBI Taxonomy" id="564714"/>
    <lineage>
        <taxon>Bacteria</taxon>
        <taxon>Pseudomonadati</taxon>
        <taxon>Pseudomonadota</taxon>
        <taxon>Betaproteobacteria</taxon>
        <taxon>Burkholderiales</taxon>
        <taxon>Burkholderiaceae</taxon>
        <taxon>Trinickia</taxon>
    </lineage>
</organism>
<evidence type="ECO:0000256" key="3">
    <source>
        <dbReference type="ARBA" id="ARBA00004202"/>
    </source>
</evidence>
<evidence type="ECO:0000256" key="2">
    <source>
        <dbReference type="ARBA" id="ARBA00001966"/>
    </source>
</evidence>
<evidence type="ECO:0000256" key="11">
    <source>
        <dbReference type="ARBA" id="ARBA00022982"/>
    </source>
</evidence>
<dbReference type="EC" id="1.7.5.1" evidence="5"/>
<name>A0A2N7W2K6_9BURK</name>
<comment type="caution">
    <text evidence="19">The sequence shown here is derived from an EMBL/GenBank/DDBJ whole genome shotgun (WGS) entry which is preliminary data.</text>
</comment>
<proteinExistence type="inferred from homology"/>
<dbReference type="AlphaFoldDB" id="A0A2N7W2K6"/>
<dbReference type="Pfam" id="PF01568">
    <property type="entry name" value="Molydop_binding"/>
    <property type="match status" value="1"/>
</dbReference>
<keyword evidence="13" id="KW-0408">Iron</keyword>
<dbReference type="GO" id="GO:0160182">
    <property type="term" value="F:nitrate reductase (quinone) activity"/>
    <property type="evidence" value="ECO:0007669"/>
    <property type="project" value="UniProtKB-EC"/>
</dbReference>
<evidence type="ECO:0000256" key="8">
    <source>
        <dbReference type="ARBA" id="ARBA00022485"/>
    </source>
</evidence>
<feature type="domain" description="4Fe-4S Mo/W bis-MGD-type" evidence="18">
    <location>
        <begin position="43"/>
        <end position="107"/>
    </location>
</feature>
<dbReference type="SUPFAM" id="SSF50692">
    <property type="entry name" value="ADC-like"/>
    <property type="match status" value="1"/>
</dbReference>
<evidence type="ECO:0000256" key="1">
    <source>
        <dbReference type="ARBA" id="ARBA00001942"/>
    </source>
</evidence>
<reference evidence="19 20" key="1">
    <citation type="submission" date="2018-01" db="EMBL/GenBank/DDBJ databases">
        <title>Whole genome analyses suggest that Burkholderia sensu lato contains two further novel genera in the rhizoxinica-symbiotica group Mycetohabitans gen. nov., and Trinickia gen. nov.: implications for the evolution of diazotrophy and nodulation in the Burkholderiaceae.</title>
        <authorList>
            <person name="Estrada-de los Santos P."/>
            <person name="Palmer M."/>
            <person name="Chavez-Ramirez B."/>
            <person name="Beukes C."/>
            <person name="Steenkamp E.T."/>
            <person name="Hirsch A.M."/>
            <person name="Manyaka P."/>
            <person name="Maluk M."/>
            <person name="Lafos M."/>
            <person name="Crook M."/>
            <person name="Gross E."/>
            <person name="Simon M.F."/>
            <person name="Bueno dos Reis Junior F."/>
            <person name="Poole P.S."/>
            <person name="Venter S.N."/>
            <person name="James E.K."/>
        </authorList>
    </citation>
    <scope>NUCLEOTIDE SEQUENCE [LARGE SCALE GENOMIC DNA]</scope>
    <source>
        <strain evidence="19 20">GIMN1.004</strain>
    </source>
</reference>
<keyword evidence="7" id="KW-1003">Cell membrane</keyword>
<dbReference type="Pfam" id="PF00384">
    <property type="entry name" value="Molybdopterin"/>
    <property type="match status" value="1"/>
</dbReference>
<evidence type="ECO:0000256" key="16">
    <source>
        <dbReference type="ARBA" id="ARBA00023136"/>
    </source>
</evidence>
<keyword evidence="14" id="KW-0411">Iron-sulfur</keyword>
<dbReference type="SUPFAM" id="SSF53706">
    <property type="entry name" value="Formate dehydrogenase/DMSO reductase, domains 1-3"/>
    <property type="match status" value="1"/>
</dbReference>
<comment type="cofactor">
    <cofactor evidence="2">
        <name>[4Fe-4S] cluster</name>
        <dbReference type="ChEBI" id="CHEBI:49883"/>
    </cofactor>
</comment>
<keyword evidence="11" id="KW-0249">Electron transport</keyword>
<dbReference type="GO" id="GO:0042128">
    <property type="term" value="P:nitrate assimilation"/>
    <property type="evidence" value="ECO:0007669"/>
    <property type="project" value="UniProtKB-KW"/>
</dbReference>
<keyword evidence="12" id="KW-0560">Oxidoreductase</keyword>
<dbReference type="GO" id="GO:0045333">
    <property type="term" value="P:cellular respiration"/>
    <property type="evidence" value="ECO:0007669"/>
    <property type="project" value="UniProtKB-ARBA"/>
</dbReference>
<evidence type="ECO:0000256" key="7">
    <source>
        <dbReference type="ARBA" id="ARBA00022475"/>
    </source>
</evidence>
<evidence type="ECO:0000256" key="6">
    <source>
        <dbReference type="ARBA" id="ARBA00022448"/>
    </source>
</evidence>
<dbReference type="PANTHER" id="PTHR43105:SF2">
    <property type="entry name" value="RESPIRATORY NITRATE REDUCTASE 2 ALPHA CHAIN"/>
    <property type="match status" value="1"/>
</dbReference>
<keyword evidence="10" id="KW-0479">Metal-binding</keyword>
<dbReference type="PROSITE" id="PS00490">
    <property type="entry name" value="MOLYBDOPTERIN_PROK_2"/>
    <property type="match status" value="1"/>
</dbReference>
<dbReference type="InterPro" id="IPR044906">
    <property type="entry name" value="Nitr_red_alph_N_sf"/>
</dbReference>
<accession>A0A2N7W2K6</accession>
<dbReference type="InterPro" id="IPR006657">
    <property type="entry name" value="MoPterin_dinucl-bd_dom"/>
</dbReference>
<evidence type="ECO:0000313" key="19">
    <source>
        <dbReference type="EMBL" id="PMS23625.1"/>
    </source>
</evidence>
<dbReference type="Gene3D" id="4.10.1200.10">
    <property type="entry name" value="nitrate reductase tail"/>
    <property type="match status" value="1"/>
</dbReference>
<dbReference type="Pfam" id="PF14710">
    <property type="entry name" value="Nitr_red_alph_N"/>
    <property type="match status" value="1"/>
</dbReference>
<dbReference type="PROSITE" id="PS51669">
    <property type="entry name" value="4FE4S_MOW_BIS_MGD"/>
    <property type="match status" value="1"/>
</dbReference>